<keyword evidence="5" id="KW-1185">Reference proteome</keyword>
<feature type="domain" description="CCHC-type" evidence="3">
    <location>
        <begin position="356"/>
        <end position="371"/>
    </location>
</feature>
<dbReference type="SUPFAM" id="SSF57756">
    <property type="entry name" value="Retrovirus zinc finger-like domains"/>
    <property type="match status" value="1"/>
</dbReference>
<feature type="compositionally biased region" description="Polar residues" evidence="2">
    <location>
        <begin position="295"/>
        <end position="331"/>
    </location>
</feature>
<keyword evidence="1" id="KW-0479">Metal-binding</keyword>
<feature type="compositionally biased region" description="Basic and acidic residues" evidence="2">
    <location>
        <begin position="335"/>
        <end position="349"/>
    </location>
</feature>
<dbReference type="Gene3D" id="4.10.60.10">
    <property type="entry name" value="Zinc finger, CCHC-type"/>
    <property type="match status" value="1"/>
</dbReference>
<dbReference type="InterPro" id="IPR001878">
    <property type="entry name" value="Znf_CCHC"/>
</dbReference>
<dbReference type="GO" id="GO:0003676">
    <property type="term" value="F:nucleic acid binding"/>
    <property type="evidence" value="ECO:0007669"/>
    <property type="project" value="InterPro"/>
</dbReference>
<evidence type="ECO:0000256" key="1">
    <source>
        <dbReference type="PROSITE-ProRule" id="PRU00047"/>
    </source>
</evidence>
<dbReference type="Proteomes" id="UP001152300">
    <property type="component" value="Unassembled WGS sequence"/>
</dbReference>
<keyword evidence="1" id="KW-0862">Zinc</keyword>
<keyword evidence="1" id="KW-0863">Zinc-finger</keyword>
<feature type="region of interest" description="Disordered" evidence="2">
    <location>
        <begin position="1"/>
        <end position="42"/>
    </location>
</feature>
<dbReference type="OrthoDB" id="5588148at2759"/>
<dbReference type="AlphaFoldDB" id="A0A9X0DMC3"/>
<evidence type="ECO:0000256" key="2">
    <source>
        <dbReference type="SAM" id="MobiDB-lite"/>
    </source>
</evidence>
<organism evidence="4 5">
    <name type="scientific">Sclerotinia nivalis</name>
    <dbReference type="NCBI Taxonomy" id="352851"/>
    <lineage>
        <taxon>Eukaryota</taxon>
        <taxon>Fungi</taxon>
        <taxon>Dikarya</taxon>
        <taxon>Ascomycota</taxon>
        <taxon>Pezizomycotina</taxon>
        <taxon>Leotiomycetes</taxon>
        <taxon>Helotiales</taxon>
        <taxon>Sclerotiniaceae</taxon>
        <taxon>Sclerotinia</taxon>
    </lineage>
</organism>
<name>A0A9X0DMC3_9HELO</name>
<dbReference type="EMBL" id="JAPEIS010000004">
    <property type="protein sequence ID" value="KAJ8066992.1"/>
    <property type="molecule type" value="Genomic_DNA"/>
</dbReference>
<reference evidence="4" key="1">
    <citation type="submission" date="2022-11" db="EMBL/GenBank/DDBJ databases">
        <title>Genome Resource of Sclerotinia nivalis Strain SnTB1, a Plant Pathogen Isolated from American Ginseng.</title>
        <authorList>
            <person name="Fan S."/>
        </authorList>
    </citation>
    <scope>NUCLEOTIDE SEQUENCE</scope>
    <source>
        <strain evidence="4">SnTB1</strain>
    </source>
</reference>
<feature type="compositionally biased region" description="Polar residues" evidence="2">
    <location>
        <begin position="1"/>
        <end position="27"/>
    </location>
</feature>
<evidence type="ECO:0000259" key="3">
    <source>
        <dbReference type="PROSITE" id="PS50158"/>
    </source>
</evidence>
<dbReference type="PROSITE" id="PS50158">
    <property type="entry name" value="ZF_CCHC"/>
    <property type="match status" value="1"/>
</dbReference>
<dbReference type="InterPro" id="IPR036875">
    <property type="entry name" value="Znf_CCHC_sf"/>
</dbReference>
<comment type="caution">
    <text evidence="4">The sequence shown here is derived from an EMBL/GenBank/DDBJ whole genome shotgun (WGS) entry which is preliminary data.</text>
</comment>
<evidence type="ECO:0000313" key="5">
    <source>
        <dbReference type="Proteomes" id="UP001152300"/>
    </source>
</evidence>
<gene>
    <name evidence="4" type="ORF">OCU04_004371</name>
</gene>
<protein>
    <recommendedName>
        <fullName evidence="3">CCHC-type domain-containing protein</fullName>
    </recommendedName>
</protein>
<accession>A0A9X0DMC3</accession>
<dbReference type="GO" id="GO:0008270">
    <property type="term" value="F:zinc ion binding"/>
    <property type="evidence" value="ECO:0007669"/>
    <property type="project" value="UniProtKB-KW"/>
</dbReference>
<feature type="region of interest" description="Disordered" evidence="2">
    <location>
        <begin position="281"/>
        <end position="349"/>
    </location>
</feature>
<sequence length="404" mass="46169">MVGTRNTPGRPTNSNTSQSRNNASRTLSGIEGETPIPSRQPTTQLELDLTQRLENIQEEFDVFKQANQQEIEETFARLIQERVSNLPSAIARGTGATSNPIHASPGKPPKLQKLPSYKGLNIGEAKDFFFQAELMFRNDDGYYFPTDQKKIDHVIQYFQQQPLAVWRRYEASTTNSNMSWEEFKEYMCDAILDKGNRQRHAIQQIINAKQQSNQSVNSFVAHLDSLEEEIESEADSVRKERLLSGLLPHIAKRISESIQQPESRNDLIKQACRLENVDKMYRSQDANDPPRGRRQNNTAISSNSSFNRSQNESSKQQNNTSSATDTQSQQRSKSPSKEKPNKENQKNDYRQRDLICFRCQQKGHYANGCTNPPVCRWCKGDHQSRACPTHSQEEKNQGNDQTQQ</sequence>
<dbReference type="SMART" id="SM00343">
    <property type="entry name" value="ZnF_C2HC"/>
    <property type="match status" value="2"/>
</dbReference>
<proteinExistence type="predicted"/>
<evidence type="ECO:0000313" key="4">
    <source>
        <dbReference type="EMBL" id="KAJ8066992.1"/>
    </source>
</evidence>